<keyword evidence="10" id="KW-0479">Metal-binding</keyword>
<reference evidence="26" key="2">
    <citation type="submission" date="2020-04" db="EMBL/GenBank/DDBJ databases">
        <authorList>
            <consortium name="NCBI Genome Project"/>
        </authorList>
    </citation>
    <scope>NUCLEOTIDE SEQUENCE</scope>
    <source>
        <strain evidence="26">CBS 781.70</strain>
    </source>
</reference>
<evidence type="ECO:0000259" key="23">
    <source>
        <dbReference type="SMART" id="SM00090"/>
    </source>
</evidence>
<feature type="region of interest" description="Disordered" evidence="22">
    <location>
        <begin position="1"/>
        <end position="90"/>
    </location>
</feature>
<keyword evidence="14 18" id="KW-0067">ATP-binding</keyword>
<feature type="binding site" evidence="20">
    <location>
        <position position="255"/>
    </location>
    <ligand>
        <name>ATP</name>
        <dbReference type="ChEBI" id="CHEBI:30616"/>
    </ligand>
</feature>
<evidence type="ECO:0000256" key="20">
    <source>
        <dbReference type="PIRSR" id="PIRSR038147-2"/>
    </source>
</evidence>
<evidence type="ECO:0000256" key="8">
    <source>
        <dbReference type="ARBA" id="ARBA00022527"/>
    </source>
</evidence>
<dbReference type="Pfam" id="PF01163">
    <property type="entry name" value="RIO1"/>
    <property type="match status" value="1"/>
</dbReference>
<accession>A0A6G1FUI5</accession>
<dbReference type="AlphaFoldDB" id="A0A6G1FUI5"/>
<evidence type="ECO:0000313" key="25">
    <source>
        <dbReference type="Proteomes" id="UP000504638"/>
    </source>
</evidence>
<comment type="catalytic activity">
    <reaction evidence="17 18">
        <text>L-seryl-[protein] + ATP = O-phospho-L-seryl-[protein] + ADP + H(+)</text>
        <dbReference type="Rhea" id="RHEA:17989"/>
        <dbReference type="Rhea" id="RHEA-COMP:9863"/>
        <dbReference type="Rhea" id="RHEA-COMP:11604"/>
        <dbReference type="ChEBI" id="CHEBI:15378"/>
        <dbReference type="ChEBI" id="CHEBI:29999"/>
        <dbReference type="ChEBI" id="CHEBI:30616"/>
        <dbReference type="ChEBI" id="CHEBI:83421"/>
        <dbReference type="ChEBI" id="CHEBI:456216"/>
        <dbReference type="EC" id="2.7.11.1"/>
    </reaction>
</comment>
<dbReference type="InterPro" id="IPR017407">
    <property type="entry name" value="Ser/Thr_kinase_Rio1"/>
</dbReference>
<name>A0A6G1FUI5_9PEZI</name>
<evidence type="ECO:0000256" key="17">
    <source>
        <dbReference type="ARBA" id="ARBA00048679"/>
    </source>
</evidence>
<comment type="catalytic activity">
    <reaction evidence="16 18">
        <text>L-threonyl-[protein] + ATP = O-phospho-L-threonyl-[protein] + ADP + H(+)</text>
        <dbReference type="Rhea" id="RHEA:46608"/>
        <dbReference type="Rhea" id="RHEA-COMP:11060"/>
        <dbReference type="Rhea" id="RHEA-COMP:11605"/>
        <dbReference type="ChEBI" id="CHEBI:15378"/>
        <dbReference type="ChEBI" id="CHEBI:30013"/>
        <dbReference type="ChEBI" id="CHEBI:30616"/>
        <dbReference type="ChEBI" id="CHEBI:61977"/>
        <dbReference type="ChEBI" id="CHEBI:456216"/>
        <dbReference type="EC" id="2.7.11.1"/>
    </reaction>
</comment>
<dbReference type="Proteomes" id="UP000504638">
    <property type="component" value="Unplaced"/>
</dbReference>
<evidence type="ECO:0000256" key="4">
    <source>
        <dbReference type="ARBA" id="ARBA00012513"/>
    </source>
</evidence>
<dbReference type="PANTHER" id="PTHR45723">
    <property type="entry name" value="SERINE/THREONINE-PROTEIN KINASE RIO1"/>
    <property type="match status" value="1"/>
</dbReference>
<feature type="compositionally biased region" description="Acidic residues" evidence="22">
    <location>
        <begin position="466"/>
        <end position="475"/>
    </location>
</feature>
<dbReference type="SUPFAM" id="SSF56112">
    <property type="entry name" value="Protein kinase-like (PK-like)"/>
    <property type="match status" value="1"/>
</dbReference>
<evidence type="ECO:0000256" key="11">
    <source>
        <dbReference type="ARBA" id="ARBA00022741"/>
    </source>
</evidence>
<dbReference type="PROSITE" id="PS01245">
    <property type="entry name" value="RIO1"/>
    <property type="match status" value="1"/>
</dbReference>
<organism evidence="24">
    <name type="scientific">Eremomyces bilateralis CBS 781.70</name>
    <dbReference type="NCBI Taxonomy" id="1392243"/>
    <lineage>
        <taxon>Eukaryota</taxon>
        <taxon>Fungi</taxon>
        <taxon>Dikarya</taxon>
        <taxon>Ascomycota</taxon>
        <taxon>Pezizomycotina</taxon>
        <taxon>Dothideomycetes</taxon>
        <taxon>Dothideomycetes incertae sedis</taxon>
        <taxon>Eremomycetales</taxon>
        <taxon>Eremomycetaceae</taxon>
        <taxon>Eremomyces</taxon>
    </lineage>
</organism>
<reference evidence="24 26" key="1">
    <citation type="submission" date="2020-01" db="EMBL/GenBank/DDBJ databases">
        <authorList>
            <consortium name="DOE Joint Genome Institute"/>
            <person name="Haridas S."/>
            <person name="Albert R."/>
            <person name="Binder M."/>
            <person name="Bloem J."/>
            <person name="Labutti K."/>
            <person name="Salamov A."/>
            <person name="Andreopoulos B."/>
            <person name="Baker S.E."/>
            <person name="Barry K."/>
            <person name="Bills G."/>
            <person name="Bluhm B.H."/>
            <person name="Cannon C."/>
            <person name="Castanera R."/>
            <person name="Culley D.E."/>
            <person name="Daum C."/>
            <person name="Ezra D."/>
            <person name="Gonzalez J.B."/>
            <person name="Henrissat B."/>
            <person name="Kuo A."/>
            <person name="Liang C."/>
            <person name="Lipzen A."/>
            <person name="Lutzoni F."/>
            <person name="Magnuson J."/>
            <person name="Mondo S."/>
            <person name="Nolan M."/>
            <person name="Ohm R."/>
            <person name="Pangilinan J."/>
            <person name="Park H.-J."/>
            <person name="Ramirez L."/>
            <person name="Alfaro M."/>
            <person name="Sun H."/>
            <person name="Tritt A."/>
            <person name="Yoshinaga Y."/>
            <person name="Zwiers L.-H."/>
            <person name="Turgeon B.G."/>
            <person name="Goodwin S.B."/>
            <person name="Spatafora J.W."/>
            <person name="Crous P.W."/>
            <person name="Grigoriev I.V."/>
        </authorList>
    </citation>
    <scope>NUCLEOTIDE SEQUENCE</scope>
    <source>
        <strain evidence="24 26">CBS 781.70</strain>
    </source>
</reference>
<keyword evidence="13" id="KW-0378">Hydrolase</keyword>
<evidence type="ECO:0000256" key="22">
    <source>
        <dbReference type="SAM" id="MobiDB-lite"/>
    </source>
</evidence>
<dbReference type="GO" id="GO:0042254">
    <property type="term" value="P:ribosome biogenesis"/>
    <property type="evidence" value="ECO:0007669"/>
    <property type="project" value="UniProtKB-KW"/>
</dbReference>
<feature type="compositionally biased region" description="Basic and acidic residues" evidence="22">
    <location>
        <begin position="476"/>
        <end position="511"/>
    </location>
</feature>
<feature type="active site" description="Proton acceptor" evidence="19">
    <location>
        <position position="309"/>
    </location>
</feature>
<dbReference type="OrthoDB" id="205248at2759"/>
<reference evidence="26" key="3">
    <citation type="submission" date="2025-04" db="UniProtKB">
        <authorList>
            <consortium name="RefSeq"/>
        </authorList>
    </citation>
    <scope>IDENTIFICATION</scope>
    <source>
        <strain evidence="26">CBS 781.70</strain>
    </source>
</reference>
<feature type="binding site" evidence="20">
    <location>
        <position position="185"/>
    </location>
    <ligand>
        <name>ATP</name>
        <dbReference type="ChEBI" id="CHEBI:30616"/>
    </ligand>
</feature>
<proteinExistence type="inferred from homology"/>
<evidence type="ECO:0000256" key="1">
    <source>
        <dbReference type="ARBA" id="ARBA00001946"/>
    </source>
</evidence>
<evidence type="ECO:0000256" key="13">
    <source>
        <dbReference type="ARBA" id="ARBA00022801"/>
    </source>
</evidence>
<feature type="compositionally biased region" description="Basic residues" evidence="22">
    <location>
        <begin position="512"/>
        <end position="535"/>
    </location>
</feature>
<feature type="compositionally biased region" description="Acidic residues" evidence="22">
    <location>
        <begin position="40"/>
        <end position="58"/>
    </location>
</feature>
<dbReference type="Gene3D" id="3.30.200.20">
    <property type="entry name" value="Phosphorylase Kinase, domain 1"/>
    <property type="match status" value="1"/>
</dbReference>
<feature type="active site" description="4-aspartylphosphate intermediate" evidence="19">
    <location>
        <position position="326"/>
    </location>
</feature>
<dbReference type="CDD" id="cd05147">
    <property type="entry name" value="RIO1_euk"/>
    <property type="match status" value="1"/>
</dbReference>
<sequence>MADPSPAAALQPPHQYAPNEGYQDLDARADTIQDRLLDPSVDEEEEDYDYDSEPEITAEDLSSTDPADFTKAYNRPSANPQRPTANLNDHISSLSHLSPKLNVNHLYNNLRAAHTGADRADRATVEQALDPRTRMILLQLINRGIVSEINGCVSTGKEANVYHAVLYPSGSDGASEPQPIHRAIKVYKTAILVFKDRERYVTGDFRLQKSHPKKNHRAMVRLWAEKELRNLKRLIAGGVPAPDPIMLKSHVLVMSFVGNSRGWPAPRLKDVDWASEGIEDIGTTLRRLYMDLFSYVRILWGSCKLVHADLSEYNLLYFDGKLWVIDVSQSVEMNHPKSLEFLRMDLKNVTSYFQRNGVDTLSEKRVFEWVTKPGGTTKMDAMKDELEAQFAVRDALREKGEDDEDDEVWRQQFIPQNLEQVFDVERDAEKVGHGEGSDLVYRNLLADDAEGGVPLPRGNGEKGPSEGEEDSDEEGSERSWFEDEEKQPRGKRFVDKDEKRAHKHQVKEEKREKRKTKIPKDVKKRIVNRSSKGKK</sequence>
<evidence type="ECO:0000256" key="12">
    <source>
        <dbReference type="ARBA" id="ARBA00022777"/>
    </source>
</evidence>
<evidence type="ECO:0000256" key="2">
    <source>
        <dbReference type="ARBA" id="ARBA00004496"/>
    </source>
</evidence>
<keyword evidence="8 18" id="KW-0723">Serine/threonine-protein kinase</keyword>
<dbReference type="GO" id="GO:0016787">
    <property type="term" value="F:hydrolase activity"/>
    <property type="evidence" value="ECO:0007669"/>
    <property type="project" value="UniProtKB-KW"/>
</dbReference>
<evidence type="ECO:0000256" key="3">
    <source>
        <dbReference type="ARBA" id="ARBA00009196"/>
    </source>
</evidence>
<evidence type="ECO:0000313" key="26">
    <source>
        <dbReference type="RefSeq" id="XP_033530983.1"/>
    </source>
</evidence>
<gene>
    <name evidence="24 26" type="ORF">P152DRAFT_461536</name>
</gene>
<evidence type="ECO:0000256" key="15">
    <source>
        <dbReference type="ARBA" id="ARBA00022842"/>
    </source>
</evidence>
<dbReference type="InterPro" id="IPR018934">
    <property type="entry name" value="RIO_dom"/>
</dbReference>
<evidence type="ECO:0000256" key="9">
    <source>
        <dbReference type="ARBA" id="ARBA00022679"/>
    </source>
</evidence>
<feature type="binding site" evidence="21">
    <location>
        <position position="326"/>
    </location>
    <ligand>
        <name>Mg(2+)</name>
        <dbReference type="ChEBI" id="CHEBI:18420"/>
    </ligand>
</feature>
<dbReference type="InterPro" id="IPR011009">
    <property type="entry name" value="Kinase-like_dom_sf"/>
</dbReference>
<evidence type="ECO:0000256" key="14">
    <source>
        <dbReference type="ARBA" id="ARBA00022840"/>
    </source>
</evidence>
<evidence type="ECO:0000256" key="6">
    <source>
        <dbReference type="ARBA" id="ARBA00022490"/>
    </source>
</evidence>
<dbReference type="InterPro" id="IPR051272">
    <property type="entry name" value="RIO-type_Ser/Thr_kinase"/>
</dbReference>
<dbReference type="GO" id="GO:0005737">
    <property type="term" value="C:cytoplasm"/>
    <property type="evidence" value="ECO:0007669"/>
    <property type="project" value="UniProtKB-SubCell"/>
</dbReference>
<dbReference type="RefSeq" id="XP_033530983.1">
    <property type="nucleotide sequence ID" value="XM_033680148.1"/>
</dbReference>
<dbReference type="InterPro" id="IPR000687">
    <property type="entry name" value="RIO_kinase"/>
</dbReference>
<keyword evidence="25" id="KW-1185">Reference proteome</keyword>
<evidence type="ECO:0000256" key="21">
    <source>
        <dbReference type="PIRSR" id="PIRSR038147-3"/>
    </source>
</evidence>
<dbReference type="InterPro" id="IPR018935">
    <property type="entry name" value="RIO_kinase_CS"/>
</dbReference>
<feature type="compositionally biased region" description="Basic and acidic residues" evidence="22">
    <location>
        <begin position="25"/>
        <end position="37"/>
    </location>
</feature>
<keyword evidence="6" id="KW-0963">Cytoplasm</keyword>
<dbReference type="PIRSF" id="PIRSF038147">
    <property type="entry name" value="Ser/Thr_PK_RIO1"/>
    <property type="match status" value="1"/>
</dbReference>
<keyword evidence="7" id="KW-0690">Ribosome biogenesis</keyword>
<evidence type="ECO:0000256" key="10">
    <source>
        <dbReference type="ARBA" id="ARBA00022723"/>
    </source>
</evidence>
<feature type="binding site" evidence="21">
    <location>
        <position position="314"/>
    </location>
    <ligand>
        <name>Mg(2+)</name>
        <dbReference type="ChEBI" id="CHEBI:18420"/>
    </ligand>
</feature>
<dbReference type="GeneID" id="54420718"/>
<dbReference type="EMBL" id="ML975173">
    <property type="protein sequence ID" value="KAF1809352.1"/>
    <property type="molecule type" value="Genomic_DNA"/>
</dbReference>
<comment type="similarity">
    <text evidence="3 18">Belongs to the protein kinase superfamily. RIO-type Ser/Thr kinase family.</text>
</comment>
<evidence type="ECO:0000256" key="16">
    <source>
        <dbReference type="ARBA" id="ARBA00047899"/>
    </source>
</evidence>
<keyword evidence="11 18" id="KW-0547">Nucleotide-binding</keyword>
<evidence type="ECO:0000313" key="24">
    <source>
        <dbReference type="EMBL" id="KAF1809352.1"/>
    </source>
</evidence>
<dbReference type="GO" id="GO:0005524">
    <property type="term" value="F:ATP binding"/>
    <property type="evidence" value="ECO:0007669"/>
    <property type="project" value="UniProtKB-KW"/>
</dbReference>
<dbReference type="Gene3D" id="1.10.510.10">
    <property type="entry name" value="Transferase(Phosphotransferase) domain 1"/>
    <property type="match status" value="1"/>
</dbReference>
<dbReference type="GO" id="GO:0046872">
    <property type="term" value="F:metal ion binding"/>
    <property type="evidence" value="ECO:0007669"/>
    <property type="project" value="UniProtKB-KW"/>
</dbReference>
<dbReference type="SMART" id="SM00090">
    <property type="entry name" value="RIO"/>
    <property type="match status" value="1"/>
</dbReference>
<comment type="cofactor">
    <cofactor evidence="1 21">
        <name>Mg(2+)</name>
        <dbReference type="ChEBI" id="CHEBI:18420"/>
    </cofactor>
</comment>
<keyword evidence="12 18" id="KW-0418">Kinase</keyword>
<protein>
    <recommendedName>
        <fullName evidence="5 18">Serine/threonine-protein kinase RIO1</fullName>
        <ecNumber evidence="4 18">2.7.11.1</ecNumber>
    </recommendedName>
</protein>
<feature type="domain" description="RIO kinase" evidence="23">
    <location>
        <begin position="118"/>
        <end position="372"/>
    </location>
</feature>
<keyword evidence="15" id="KW-0460">Magnesium</keyword>
<evidence type="ECO:0000256" key="5">
    <source>
        <dbReference type="ARBA" id="ARBA00016038"/>
    </source>
</evidence>
<keyword evidence="9 18" id="KW-0808">Transferase</keyword>
<dbReference type="GO" id="GO:0004674">
    <property type="term" value="F:protein serine/threonine kinase activity"/>
    <property type="evidence" value="ECO:0007669"/>
    <property type="project" value="UniProtKB-KW"/>
</dbReference>
<evidence type="ECO:0000256" key="19">
    <source>
        <dbReference type="PIRSR" id="PIRSR038147-1"/>
    </source>
</evidence>
<dbReference type="FunFam" id="3.30.200.20:FF:000148">
    <property type="entry name" value="Serine/threonine-protein kinase RIO1"/>
    <property type="match status" value="1"/>
</dbReference>
<feature type="region of interest" description="Disordered" evidence="22">
    <location>
        <begin position="449"/>
        <end position="535"/>
    </location>
</feature>
<feature type="compositionally biased region" description="Polar residues" evidence="22">
    <location>
        <begin position="76"/>
        <end position="90"/>
    </location>
</feature>
<dbReference type="EC" id="2.7.11.1" evidence="4 18"/>
<evidence type="ECO:0000256" key="18">
    <source>
        <dbReference type="PIRNR" id="PIRNR038147"/>
    </source>
</evidence>
<comment type="subcellular location">
    <subcellularLocation>
        <location evidence="2">Cytoplasm</location>
    </subcellularLocation>
</comment>
<evidence type="ECO:0000256" key="7">
    <source>
        <dbReference type="ARBA" id="ARBA00022517"/>
    </source>
</evidence>